<dbReference type="PANTHER" id="PTHR44757:SF2">
    <property type="entry name" value="BIOFILM ARCHITECTURE MAINTENANCE PROTEIN MBAA"/>
    <property type="match status" value="1"/>
</dbReference>
<evidence type="ECO:0000259" key="2">
    <source>
        <dbReference type="PROSITE" id="PS50113"/>
    </source>
</evidence>
<dbReference type="EMBL" id="CADIKM010000013">
    <property type="protein sequence ID" value="CAB3790829.1"/>
    <property type="molecule type" value="Genomic_DNA"/>
</dbReference>
<keyword evidence="4" id="KW-0808">Transferase</keyword>
<keyword evidence="4" id="KW-0548">Nucleotidyltransferase</keyword>
<dbReference type="GO" id="GO:0006355">
    <property type="term" value="P:regulation of DNA-templated transcription"/>
    <property type="evidence" value="ECO:0007669"/>
    <property type="project" value="InterPro"/>
</dbReference>
<dbReference type="AlphaFoldDB" id="A0A6S7BJN8"/>
<dbReference type="CDD" id="cd00130">
    <property type="entry name" value="PAS"/>
    <property type="match status" value="2"/>
</dbReference>
<dbReference type="InterPro" id="IPR000160">
    <property type="entry name" value="GGDEF_dom"/>
</dbReference>
<accession>A0A6S7BJN8</accession>
<dbReference type="PROSITE" id="PS50113">
    <property type="entry name" value="PAC"/>
    <property type="match status" value="1"/>
</dbReference>
<dbReference type="EC" id="2.7.7.65" evidence="4"/>
<gene>
    <name evidence="4" type="primary">dgcE</name>
    <name evidence="4" type="ORF">LMG28138_03033</name>
</gene>
<dbReference type="SMART" id="SM00091">
    <property type="entry name" value="PAS"/>
    <property type="match status" value="2"/>
</dbReference>
<dbReference type="Pfam" id="PF08448">
    <property type="entry name" value="PAS_4"/>
    <property type="match status" value="1"/>
</dbReference>
<dbReference type="PROSITE" id="PS50887">
    <property type="entry name" value="GGDEF"/>
    <property type="match status" value="1"/>
</dbReference>
<dbReference type="SMART" id="SM00267">
    <property type="entry name" value="GGDEF"/>
    <property type="match status" value="1"/>
</dbReference>
<dbReference type="Gene3D" id="3.30.450.20">
    <property type="entry name" value="PAS domain"/>
    <property type="match status" value="2"/>
</dbReference>
<dbReference type="Pfam" id="PF00989">
    <property type="entry name" value="PAS"/>
    <property type="match status" value="1"/>
</dbReference>
<proteinExistence type="predicted"/>
<feature type="domain" description="GGDEF" evidence="3">
    <location>
        <begin position="317"/>
        <end position="451"/>
    </location>
</feature>
<dbReference type="InterPro" id="IPR035965">
    <property type="entry name" value="PAS-like_dom_sf"/>
</dbReference>
<dbReference type="Gene3D" id="3.30.70.270">
    <property type="match status" value="1"/>
</dbReference>
<reference evidence="4 5" key="1">
    <citation type="submission" date="2020-04" db="EMBL/GenBank/DDBJ databases">
        <authorList>
            <person name="De Canck E."/>
        </authorList>
    </citation>
    <scope>NUCLEOTIDE SEQUENCE [LARGE SCALE GENOMIC DNA]</scope>
    <source>
        <strain evidence="4 5">LMG 28138</strain>
    </source>
</reference>
<dbReference type="CDD" id="cd01949">
    <property type="entry name" value="GGDEF"/>
    <property type="match status" value="1"/>
</dbReference>
<name>A0A6S7BJN8_9BURK</name>
<dbReference type="NCBIfam" id="TIGR00254">
    <property type="entry name" value="GGDEF"/>
    <property type="match status" value="1"/>
</dbReference>
<dbReference type="FunFam" id="3.30.70.270:FF:000001">
    <property type="entry name" value="Diguanylate cyclase domain protein"/>
    <property type="match status" value="1"/>
</dbReference>
<feature type="domain" description="PAC" evidence="2">
    <location>
        <begin position="233"/>
        <end position="285"/>
    </location>
</feature>
<dbReference type="SUPFAM" id="SSF55785">
    <property type="entry name" value="PYP-like sensor domain (PAS domain)"/>
    <property type="match status" value="2"/>
</dbReference>
<dbReference type="InterPro" id="IPR043128">
    <property type="entry name" value="Rev_trsase/Diguanyl_cyclase"/>
</dbReference>
<dbReference type="Pfam" id="PF00990">
    <property type="entry name" value="GGDEF"/>
    <property type="match status" value="1"/>
</dbReference>
<dbReference type="InterPro" id="IPR013656">
    <property type="entry name" value="PAS_4"/>
</dbReference>
<dbReference type="InterPro" id="IPR013767">
    <property type="entry name" value="PAS_fold"/>
</dbReference>
<dbReference type="NCBIfam" id="TIGR00229">
    <property type="entry name" value="sensory_box"/>
    <property type="match status" value="1"/>
</dbReference>
<dbReference type="PROSITE" id="PS50112">
    <property type="entry name" value="PAS"/>
    <property type="match status" value="1"/>
</dbReference>
<dbReference type="PANTHER" id="PTHR44757">
    <property type="entry name" value="DIGUANYLATE CYCLASE DGCP"/>
    <property type="match status" value="1"/>
</dbReference>
<protein>
    <submittedName>
        <fullName evidence="4">Putative diguanylate cyclase DgcE</fullName>
        <ecNumber evidence="4">2.7.7.65</ecNumber>
    </submittedName>
</protein>
<keyword evidence="5" id="KW-1185">Reference proteome</keyword>
<evidence type="ECO:0000313" key="5">
    <source>
        <dbReference type="Proteomes" id="UP000494115"/>
    </source>
</evidence>
<dbReference type="InterPro" id="IPR029787">
    <property type="entry name" value="Nucleotide_cyclase"/>
</dbReference>
<sequence>MRGRAGGKRVNRGEHQPLLDPLTSILNHKKMNPDSVSAKLLEALPAAVLVLRGGLMVYANPAAHLLLEVEMSGEYPQGLVGQPIVEFIHPLDQSHSVNRIRRSASSKTANVPVEVRLQTRRNRVRVVLVTSVSVDLEGEPGVLVTAMEVRRDSTTGERMRRSEEHFRRLFENMQDVYYRTDALGVVQLVGPGVRRVLGFEPHEIVGRTAEEYYPNHADRDAFKDAIRKFGEVADFPGQMVRKDGRIIDISISSSALFDEDGAFAGVEGIYRDVTERKELERELRRLASIDSLTNILNRRAFIERAREELGTHYEPGIEQTLLLLDIDYFKSINDQYGHATGDQVLTRFARAVGEQIWSTDLFGRLGGEEFAILVKHTNPEQVRDLVDRVLDAVRTIRLEADGRPSRAVTVSIGAARRTSIDHRVEHLLDRADRALYQAKHGGRDRVFWERTA</sequence>
<feature type="domain" description="PAS" evidence="1">
    <location>
        <begin position="162"/>
        <end position="215"/>
    </location>
</feature>
<dbReference type="SUPFAM" id="SSF55073">
    <property type="entry name" value="Nucleotide cyclase"/>
    <property type="match status" value="1"/>
</dbReference>
<dbReference type="InterPro" id="IPR000700">
    <property type="entry name" value="PAS-assoc_C"/>
</dbReference>
<evidence type="ECO:0000259" key="3">
    <source>
        <dbReference type="PROSITE" id="PS50887"/>
    </source>
</evidence>
<dbReference type="GO" id="GO:0052621">
    <property type="term" value="F:diguanylate cyclase activity"/>
    <property type="evidence" value="ECO:0007669"/>
    <property type="project" value="UniProtKB-EC"/>
</dbReference>
<dbReference type="InterPro" id="IPR052155">
    <property type="entry name" value="Biofilm_reg_signaling"/>
</dbReference>
<dbReference type="Proteomes" id="UP000494115">
    <property type="component" value="Unassembled WGS sequence"/>
</dbReference>
<evidence type="ECO:0000259" key="1">
    <source>
        <dbReference type="PROSITE" id="PS50112"/>
    </source>
</evidence>
<evidence type="ECO:0000313" key="4">
    <source>
        <dbReference type="EMBL" id="CAB3790829.1"/>
    </source>
</evidence>
<organism evidence="4 5">
    <name type="scientific">Pararobbsia alpina</name>
    <dbReference type="NCBI Taxonomy" id="621374"/>
    <lineage>
        <taxon>Bacteria</taxon>
        <taxon>Pseudomonadati</taxon>
        <taxon>Pseudomonadota</taxon>
        <taxon>Betaproteobacteria</taxon>
        <taxon>Burkholderiales</taxon>
        <taxon>Burkholderiaceae</taxon>
        <taxon>Pararobbsia</taxon>
    </lineage>
</organism>
<dbReference type="InterPro" id="IPR000014">
    <property type="entry name" value="PAS"/>
</dbReference>